<organism evidence="2 3">
    <name type="scientific">Saccharothrix carnea</name>
    <dbReference type="NCBI Taxonomy" id="1280637"/>
    <lineage>
        <taxon>Bacteria</taxon>
        <taxon>Bacillati</taxon>
        <taxon>Actinomycetota</taxon>
        <taxon>Actinomycetes</taxon>
        <taxon>Pseudonocardiales</taxon>
        <taxon>Pseudonocardiaceae</taxon>
        <taxon>Saccharothrix</taxon>
    </lineage>
</organism>
<dbReference type="PANTHER" id="PTHR24209">
    <property type="entry name" value="PROTEIN DA1-RELATED 2"/>
    <property type="match status" value="1"/>
</dbReference>
<keyword evidence="3" id="KW-1185">Reference proteome</keyword>
<evidence type="ECO:0000259" key="1">
    <source>
        <dbReference type="Pfam" id="PF12315"/>
    </source>
</evidence>
<dbReference type="Pfam" id="PF12315">
    <property type="entry name" value="DA1-like"/>
    <property type="match status" value="1"/>
</dbReference>
<dbReference type="InterPro" id="IPR045218">
    <property type="entry name" value="DA1-like"/>
</dbReference>
<dbReference type="InterPro" id="IPR022087">
    <property type="entry name" value="DA1-like_dom"/>
</dbReference>
<gene>
    <name evidence="2" type="ORF">B0I31_109159</name>
</gene>
<dbReference type="GO" id="GO:0043130">
    <property type="term" value="F:ubiquitin binding"/>
    <property type="evidence" value="ECO:0007669"/>
    <property type="project" value="TreeGrafter"/>
</dbReference>
<evidence type="ECO:0000313" key="3">
    <source>
        <dbReference type="Proteomes" id="UP000241118"/>
    </source>
</evidence>
<accession>A0A2P8I4H0</accession>
<comment type="caution">
    <text evidence="2">The sequence shown here is derived from an EMBL/GenBank/DDBJ whole genome shotgun (WGS) entry which is preliminary data.</text>
</comment>
<dbReference type="RefSeq" id="WP_106618084.1">
    <property type="nucleotide sequence ID" value="NZ_PYAX01000009.1"/>
</dbReference>
<evidence type="ECO:0000313" key="2">
    <source>
        <dbReference type="EMBL" id="PSL53369.1"/>
    </source>
</evidence>
<dbReference type="OrthoDB" id="1120323at2"/>
<name>A0A2P8I4H0_SACCR</name>
<feature type="domain" description="Protein DA1-like" evidence="1">
    <location>
        <begin position="120"/>
        <end position="187"/>
    </location>
</feature>
<protein>
    <submittedName>
        <fullName evidence="2">Protein DA1</fullName>
    </submittedName>
</protein>
<sequence>MAAGDVCVVCGNGLGFSWAVDHFGESMCHACSRGARCWSCSAATGGSGARARSVLDDGRTRCGRCSAWAVDRQSDVGAVVSLVRPLLHSYGIRLPNRVRVELTSPDQLGRHAGTSVHGLTSVVRSGGTSQVARMRVMSGMPATQFGQVLAHEMGHAWLALCPGAGIRSARDEEGLCELVASWWLRHRGGRLARYYLDNLSSNPDPVYGDGYREVERRASARPPHEIVKLVTATGRI</sequence>
<reference evidence="2 3" key="1">
    <citation type="submission" date="2018-03" db="EMBL/GenBank/DDBJ databases">
        <title>Genomic Encyclopedia of Type Strains, Phase III (KMG-III): the genomes of soil and plant-associated and newly described type strains.</title>
        <authorList>
            <person name="Whitman W."/>
        </authorList>
    </citation>
    <scope>NUCLEOTIDE SEQUENCE [LARGE SCALE GENOMIC DNA]</scope>
    <source>
        <strain evidence="2 3">CGMCC 4.7097</strain>
    </source>
</reference>
<dbReference type="AlphaFoldDB" id="A0A2P8I4H0"/>
<proteinExistence type="predicted"/>
<dbReference type="Proteomes" id="UP000241118">
    <property type="component" value="Unassembled WGS sequence"/>
</dbReference>
<dbReference type="EMBL" id="PYAX01000009">
    <property type="protein sequence ID" value="PSL53369.1"/>
    <property type="molecule type" value="Genomic_DNA"/>
</dbReference>
<dbReference type="PANTHER" id="PTHR24209:SF25">
    <property type="entry name" value="PROTEIN DA1-RELATED 1"/>
    <property type="match status" value="1"/>
</dbReference>